<keyword evidence="2" id="KW-0472">Membrane</keyword>
<organism evidence="3 4">
    <name type="scientific">Defluviicoccus vanus</name>
    <dbReference type="NCBI Taxonomy" id="111831"/>
    <lineage>
        <taxon>Bacteria</taxon>
        <taxon>Pseudomonadati</taxon>
        <taxon>Pseudomonadota</taxon>
        <taxon>Alphaproteobacteria</taxon>
        <taxon>Rhodospirillales</taxon>
        <taxon>Rhodospirillaceae</taxon>
        <taxon>Defluviicoccus</taxon>
    </lineage>
</organism>
<dbReference type="AlphaFoldDB" id="A0A7H1N0W7"/>
<evidence type="ECO:0000256" key="2">
    <source>
        <dbReference type="SAM" id="Phobius"/>
    </source>
</evidence>
<gene>
    <name evidence="3" type="ORF">HQ394_08520</name>
</gene>
<evidence type="ECO:0000313" key="4">
    <source>
        <dbReference type="Proteomes" id="UP000516369"/>
    </source>
</evidence>
<feature type="transmembrane region" description="Helical" evidence="2">
    <location>
        <begin position="33"/>
        <end position="51"/>
    </location>
</feature>
<keyword evidence="2" id="KW-0812">Transmembrane</keyword>
<name>A0A7H1N0W7_9PROT</name>
<keyword evidence="4" id="KW-1185">Reference proteome</keyword>
<evidence type="ECO:0000256" key="1">
    <source>
        <dbReference type="SAM" id="MobiDB-lite"/>
    </source>
</evidence>
<feature type="region of interest" description="Disordered" evidence="1">
    <location>
        <begin position="1"/>
        <end position="20"/>
    </location>
</feature>
<dbReference type="KEGG" id="dvn:HQ394_08520"/>
<evidence type="ECO:0000313" key="3">
    <source>
        <dbReference type="EMBL" id="QNT69353.1"/>
    </source>
</evidence>
<accession>A0A7H1N0W7</accession>
<reference evidence="3 4" key="1">
    <citation type="submission" date="2020-05" db="EMBL/GenBank/DDBJ databases">
        <title>Complete closed genome sequence of Defluviicoccus vanus.</title>
        <authorList>
            <person name="Bessarab I."/>
            <person name="Arumugam K."/>
            <person name="Maszenan A.M."/>
            <person name="Seviour R.J."/>
            <person name="Williams R.B."/>
        </authorList>
    </citation>
    <scope>NUCLEOTIDE SEQUENCE [LARGE SCALE GENOMIC DNA]</scope>
    <source>
        <strain evidence="3 4">Ben 114</strain>
    </source>
</reference>
<proteinExistence type="predicted"/>
<protein>
    <submittedName>
        <fullName evidence="3">Uncharacterized protein</fullName>
    </submittedName>
</protein>
<dbReference type="EMBL" id="CP053923">
    <property type="protein sequence ID" value="QNT69353.1"/>
    <property type="molecule type" value="Genomic_DNA"/>
</dbReference>
<dbReference type="RefSeq" id="WP_190262858.1">
    <property type="nucleotide sequence ID" value="NZ_CP053923.1"/>
</dbReference>
<keyword evidence="2" id="KW-1133">Transmembrane helix</keyword>
<sequence>MAKTHDHHEVGWPTGAPRGTGWSPLLAGLGTRLALAGGLIALLWVVVGWSLRP</sequence>
<feature type="compositionally biased region" description="Basic and acidic residues" evidence="1">
    <location>
        <begin position="1"/>
        <end position="10"/>
    </location>
</feature>
<dbReference type="Proteomes" id="UP000516369">
    <property type="component" value="Chromosome"/>
</dbReference>